<keyword evidence="1" id="KW-0472">Membrane</keyword>
<dbReference type="Proteomes" id="UP000281644">
    <property type="component" value="Chromosome"/>
</dbReference>
<accession>A0AAN1Q050</accession>
<evidence type="ECO:0000256" key="1">
    <source>
        <dbReference type="SAM" id="Phobius"/>
    </source>
</evidence>
<organism evidence="2 3">
    <name type="scientific">Lactiplantibacillus argentoratensis</name>
    <dbReference type="NCBI Taxonomy" id="271881"/>
    <lineage>
        <taxon>Bacteria</taxon>
        <taxon>Bacillati</taxon>
        <taxon>Bacillota</taxon>
        <taxon>Bacilli</taxon>
        <taxon>Lactobacillales</taxon>
        <taxon>Lactobacillaceae</taxon>
        <taxon>Lactiplantibacillus</taxon>
    </lineage>
</organism>
<keyword evidence="1" id="KW-1133">Transmembrane helix</keyword>
<name>A0AAN1Q050_9LACO</name>
<dbReference type="AlphaFoldDB" id="A0AAN1Q050"/>
<keyword evidence="1" id="KW-0812">Transmembrane</keyword>
<gene>
    <name evidence="2" type="ORF">LPA65_05455</name>
</gene>
<dbReference type="PROSITE" id="PS51257">
    <property type="entry name" value="PROKAR_LIPOPROTEIN"/>
    <property type="match status" value="1"/>
</dbReference>
<sequence>MGRSLILKLICNSFWSELFMRTYLFVAGLVLACLILIIILIAVLVHLRHVNQAADKQAALLKSIRQRLVHQTLANQEQDRQITKLQTQNNGFRNRLNQAVPHPVAVPQTRRINANSRAIFRSYVIGLDYYQKEFEAALADASARGYFKPYGGYNDSGLKADYLYAKKYRVDANANIGEIQLVEEVDGAERSVRVELKVAEHGYTIGYLPKKQVDEAFNVIDIYANSVMTLSSKTNLTGGEWKMAIDAVDEMQYLNDPNAQNRALPDYGAIDTPLKIKTGKKSYFLQFTLYEMEISNDEIPLYSLVDTVDGQRGSIVEVDAGPISYVIDVQAGPQTGSKITVIPEQIDRVIWVPNWK</sequence>
<proteinExistence type="predicted"/>
<evidence type="ECO:0000313" key="2">
    <source>
        <dbReference type="EMBL" id="AYJ35244.1"/>
    </source>
</evidence>
<evidence type="ECO:0000313" key="3">
    <source>
        <dbReference type="Proteomes" id="UP000281644"/>
    </source>
</evidence>
<reference evidence="2 3" key="1">
    <citation type="submission" date="2018-10" db="EMBL/GenBank/DDBJ databases">
        <title>Genome sequencing of Lactobacillus species.</title>
        <authorList>
            <person name="Baek C."/>
            <person name="Yi H."/>
        </authorList>
    </citation>
    <scope>NUCLEOTIDE SEQUENCE [LARGE SCALE GENOMIC DNA]</scope>
    <source>
        <strain evidence="2 3">DSM 16365</strain>
    </source>
</reference>
<dbReference type="KEGG" id="larg:LPA65_05455"/>
<feature type="transmembrane region" description="Helical" evidence="1">
    <location>
        <begin position="23"/>
        <end position="47"/>
    </location>
</feature>
<evidence type="ECO:0008006" key="4">
    <source>
        <dbReference type="Google" id="ProtNLM"/>
    </source>
</evidence>
<dbReference type="EMBL" id="CP032751">
    <property type="protein sequence ID" value="AYJ35244.1"/>
    <property type="molecule type" value="Genomic_DNA"/>
</dbReference>
<protein>
    <recommendedName>
        <fullName evidence="4">Extracellular protein, membrane-anchored</fullName>
    </recommendedName>
</protein>